<keyword evidence="1" id="KW-1133">Transmembrane helix</keyword>
<feature type="transmembrane region" description="Helical" evidence="1">
    <location>
        <begin position="128"/>
        <end position="147"/>
    </location>
</feature>
<dbReference type="Pfam" id="PF07331">
    <property type="entry name" value="TctB"/>
    <property type="match status" value="1"/>
</dbReference>
<dbReference type="EMBL" id="SMAK01000002">
    <property type="protein sequence ID" value="TCT12496.1"/>
    <property type="molecule type" value="Genomic_DNA"/>
</dbReference>
<evidence type="ECO:0000259" key="2">
    <source>
        <dbReference type="Pfam" id="PF07331"/>
    </source>
</evidence>
<keyword evidence="1" id="KW-0812">Transmembrane</keyword>
<feature type="transmembrane region" description="Helical" evidence="1">
    <location>
        <begin position="34"/>
        <end position="53"/>
    </location>
</feature>
<reference evidence="3 4" key="1">
    <citation type="submission" date="2019-03" db="EMBL/GenBank/DDBJ databases">
        <title>Genomic Encyclopedia of Type Strains, Phase IV (KMG-IV): sequencing the most valuable type-strain genomes for metagenomic binning, comparative biology and taxonomic classification.</title>
        <authorList>
            <person name="Goeker M."/>
        </authorList>
    </citation>
    <scope>NUCLEOTIDE SEQUENCE [LARGE SCALE GENOMIC DNA]</scope>
    <source>
        <strain evidence="3 4">DSM 19345</strain>
    </source>
</reference>
<accession>A0A4R3MG33</accession>
<feature type="domain" description="DUF1468" evidence="2">
    <location>
        <begin position="2"/>
        <end position="156"/>
    </location>
</feature>
<evidence type="ECO:0000256" key="1">
    <source>
        <dbReference type="SAM" id="Phobius"/>
    </source>
</evidence>
<dbReference type="Proteomes" id="UP000295678">
    <property type="component" value="Unassembled WGS sequence"/>
</dbReference>
<dbReference type="RefSeq" id="WP_165926778.1">
    <property type="nucleotide sequence ID" value="NZ_SMAK01000002.1"/>
</dbReference>
<protein>
    <submittedName>
        <fullName evidence="3">Tripartite tricarboxylate transporter TctB family protein</fullName>
    </submittedName>
</protein>
<organism evidence="3 4">
    <name type="scientific">Tepidamorphus gemmatus</name>
    <dbReference type="NCBI Taxonomy" id="747076"/>
    <lineage>
        <taxon>Bacteria</taxon>
        <taxon>Pseudomonadati</taxon>
        <taxon>Pseudomonadota</taxon>
        <taxon>Alphaproteobacteria</taxon>
        <taxon>Hyphomicrobiales</taxon>
        <taxon>Tepidamorphaceae</taxon>
        <taxon>Tepidamorphus</taxon>
    </lineage>
</organism>
<proteinExistence type="predicted"/>
<dbReference type="AlphaFoldDB" id="A0A4R3MG33"/>
<keyword evidence="1" id="KW-0472">Membrane</keyword>
<dbReference type="InterPro" id="IPR009936">
    <property type="entry name" value="DUF1468"/>
</dbReference>
<gene>
    <name evidence="3" type="ORF">EDC22_102181</name>
</gene>
<evidence type="ECO:0000313" key="3">
    <source>
        <dbReference type="EMBL" id="TCT12496.1"/>
    </source>
</evidence>
<comment type="caution">
    <text evidence="3">The sequence shown here is derived from an EMBL/GenBank/DDBJ whole genome shotgun (WGS) entry which is preliminary data.</text>
</comment>
<evidence type="ECO:0000313" key="4">
    <source>
        <dbReference type="Proteomes" id="UP000295678"/>
    </source>
</evidence>
<name>A0A4R3MG33_9HYPH</name>
<feature type="transmembrane region" description="Helical" evidence="1">
    <location>
        <begin position="74"/>
        <end position="93"/>
    </location>
</feature>
<feature type="transmembrane region" description="Helical" evidence="1">
    <location>
        <begin position="99"/>
        <end position="116"/>
    </location>
</feature>
<keyword evidence="4" id="KW-1185">Reference proteome</keyword>
<sequence length="156" mass="16535">MGLFWIAFGAIIVVHSTRMPIPHHLGATALTGPGLVPTLLGGALIVLGAVLTLRAARGHTVLSPEEAVEDPNQLSARGPLLALALMVVYAAALMLRQPFVPWTIGFIALFVVTFNWSAAATAPQKGRLIAGALLLGLCTALAVRFVFEDLFYIRLP</sequence>